<dbReference type="EMBL" id="WBMO01000001">
    <property type="protein sequence ID" value="MDV2474291.1"/>
    <property type="molecule type" value="Genomic_DNA"/>
</dbReference>
<dbReference type="Gene3D" id="1.20.120.530">
    <property type="entry name" value="GntR ligand-binding domain-like"/>
    <property type="match status" value="1"/>
</dbReference>
<keyword evidence="1" id="KW-0805">Transcription regulation</keyword>
<dbReference type="PRINTS" id="PR00035">
    <property type="entry name" value="HTHGNTR"/>
</dbReference>
<accession>A0ABU3WJZ2</accession>
<dbReference type="InterPro" id="IPR008920">
    <property type="entry name" value="TF_FadR/GntR_C"/>
</dbReference>
<evidence type="ECO:0000313" key="6">
    <source>
        <dbReference type="Proteomes" id="UP001275440"/>
    </source>
</evidence>
<comment type="caution">
    <text evidence="5">The sequence shown here is derived from an EMBL/GenBank/DDBJ whole genome shotgun (WGS) entry which is preliminary data.</text>
</comment>
<dbReference type="SMART" id="SM00345">
    <property type="entry name" value="HTH_GNTR"/>
    <property type="match status" value="1"/>
</dbReference>
<organism evidence="5 6">
    <name type="scientific">Rhodococcus zopfii</name>
    <dbReference type="NCBI Taxonomy" id="43772"/>
    <lineage>
        <taxon>Bacteria</taxon>
        <taxon>Bacillati</taxon>
        <taxon>Actinomycetota</taxon>
        <taxon>Actinomycetes</taxon>
        <taxon>Mycobacteriales</taxon>
        <taxon>Nocardiaceae</taxon>
        <taxon>Rhodococcus</taxon>
    </lineage>
</organism>
<protein>
    <submittedName>
        <fullName evidence="5">GntR family transcriptional regulator</fullName>
    </submittedName>
</protein>
<dbReference type="SUPFAM" id="SSF46785">
    <property type="entry name" value="Winged helix' DNA-binding domain"/>
    <property type="match status" value="1"/>
</dbReference>
<keyword evidence="3" id="KW-0804">Transcription</keyword>
<dbReference type="PROSITE" id="PS50949">
    <property type="entry name" value="HTH_GNTR"/>
    <property type="match status" value="1"/>
</dbReference>
<evidence type="ECO:0000256" key="3">
    <source>
        <dbReference type="ARBA" id="ARBA00023163"/>
    </source>
</evidence>
<evidence type="ECO:0000313" key="5">
    <source>
        <dbReference type="EMBL" id="MDV2474291.1"/>
    </source>
</evidence>
<dbReference type="SUPFAM" id="SSF48008">
    <property type="entry name" value="GntR ligand-binding domain-like"/>
    <property type="match status" value="1"/>
</dbReference>
<dbReference type="Pfam" id="PF07729">
    <property type="entry name" value="FCD"/>
    <property type="match status" value="1"/>
</dbReference>
<dbReference type="InterPro" id="IPR000524">
    <property type="entry name" value="Tscrpt_reg_HTH_GntR"/>
</dbReference>
<evidence type="ECO:0000259" key="4">
    <source>
        <dbReference type="PROSITE" id="PS50949"/>
    </source>
</evidence>
<dbReference type="PANTHER" id="PTHR43537:SF24">
    <property type="entry name" value="GLUCONATE OPERON TRANSCRIPTIONAL REPRESSOR"/>
    <property type="match status" value="1"/>
</dbReference>
<dbReference type="CDD" id="cd07377">
    <property type="entry name" value="WHTH_GntR"/>
    <property type="match status" value="1"/>
</dbReference>
<keyword evidence="6" id="KW-1185">Reference proteome</keyword>
<dbReference type="InterPro" id="IPR011711">
    <property type="entry name" value="GntR_C"/>
</dbReference>
<feature type="domain" description="HTH gntR-type" evidence="4">
    <location>
        <begin position="7"/>
        <end position="74"/>
    </location>
</feature>
<sequence length="227" mass="25315">MEAETVESATEKAYRSIRDSILNGELPSGSMLGEASLAARIGVSRTPVRTALARLQDEGWVTIYPKRGALVQGLTVQTIEDLADTRLIFESISVQRSSSRARQALADRLDDAVTEQQAAIGAHDLRRFVESTIAFHRSFVECGGNEVLLELNDRLADRQRFLLFSHGDRLFERGEAIITEHRELVGALRTGDVAGFADTLRSHLSHNYGRRLDPVRLEVRDEQRSDT</sequence>
<proteinExistence type="predicted"/>
<dbReference type="SMART" id="SM00895">
    <property type="entry name" value="FCD"/>
    <property type="match status" value="1"/>
</dbReference>
<reference evidence="5 6" key="1">
    <citation type="submission" date="2019-10" db="EMBL/GenBank/DDBJ databases">
        <title>Draft Genome Assembly of Rhodococcus zopfii DSM44189.</title>
        <authorList>
            <person name="Sutton J.M."/>
            <person name="Akob D.M."/>
            <person name="Bushman T.J."/>
        </authorList>
    </citation>
    <scope>NUCLEOTIDE SEQUENCE [LARGE SCALE GENOMIC DNA]</scope>
    <source>
        <strain evidence="5 6">DSM 44189</strain>
    </source>
</reference>
<dbReference type="InterPro" id="IPR036388">
    <property type="entry name" value="WH-like_DNA-bd_sf"/>
</dbReference>
<gene>
    <name evidence="5" type="ORF">F8M49_00715</name>
</gene>
<dbReference type="PANTHER" id="PTHR43537">
    <property type="entry name" value="TRANSCRIPTIONAL REGULATOR, GNTR FAMILY"/>
    <property type="match status" value="1"/>
</dbReference>
<name>A0ABU3WJZ2_9NOCA</name>
<dbReference type="InterPro" id="IPR036390">
    <property type="entry name" value="WH_DNA-bd_sf"/>
</dbReference>
<dbReference type="RefSeq" id="WP_072814460.1">
    <property type="nucleotide sequence ID" value="NZ_JAHWLX010000066.1"/>
</dbReference>
<dbReference type="Pfam" id="PF00392">
    <property type="entry name" value="GntR"/>
    <property type="match status" value="1"/>
</dbReference>
<evidence type="ECO:0000256" key="2">
    <source>
        <dbReference type="ARBA" id="ARBA00023125"/>
    </source>
</evidence>
<dbReference type="Gene3D" id="1.10.10.10">
    <property type="entry name" value="Winged helix-like DNA-binding domain superfamily/Winged helix DNA-binding domain"/>
    <property type="match status" value="1"/>
</dbReference>
<dbReference type="Proteomes" id="UP001275440">
    <property type="component" value="Unassembled WGS sequence"/>
</dbReference>
<keyword evidence="2" id="KW-0238">DNA-binding</keyword>
<evidence type="ECO:0000256" key="1">
    <source>
        <dbReference type="ARBA" id="ARBA00023015"/>
    </source>
</evidence>